<evidence type="ECO:0000313" key="3">
    <source>
        <dbReference type="Proteomes" id="UP000004440"/>
    </source>
</evidence>
<dbReference type="GO" id="GO:0016020">
    <property type="term" value="C:membrane"/>
    <property type="evidence" value="ECO:0007669"/>
    <property type="project" value="TreeGrafter"/>
</dbReference>
<accession>F9CVB5</accession>
<dbReference type="PATRIC" id="fig|1001994.6.peg.433"/>
<gene>
    <name evidence="2" type="ORF">MY1_0449</name>
</gene>
<protein>
    <submittedName>
        <fullName evidence="2">PKD domain protein</fullName>
    </submittedName>
</protein>
<dbReference type="AlphaFoldDB" id="F9CVB5"/>
<reference evidence="2 3" key="1">
    <citation type="journal article" date="2011" name="J. Bacteriol.">
        <title>Genome Sequence of an Ammonia-Oxidizing Soil Archaeon, "Candidatus Nitrosoarchaeum koreensis" MY1.</title>
        <authorList>
            <person name="Kim B.K."/>
            <person name="Jung M.Y."/>
            <person name="Yu D.S."/>
            <person name="Park S.J."/>
            <person name="Oh T.K."/>
            <person name="Rhee S.K."/>
            <person name="Kim J.F."/>
        </authorList>
    </citation>
    <scope>NUCLEOTIDE SEQUENCE [LARGE SCALE GENOMIC DNA]</scope>
    <source>
        <strain evidence="2 3">MY1</strain>
    </source>
</reference>
<dbReference type="InterPro" id="IPR029865">
    <property type="entry name" value="KIAA0319-like"/>
</dbReference>
<organism evidence="2 3">
    <name type="scientific">Nitrosarchaeum koreense MY1</name>
    <dbReference type="NCBI Taxonomy" id="1001994"/>
    <lineage>
        <taxon>Archaea</taxon>
        <taxon>Nitrososphaerota</taxon>
        <taxon>Nitrososphaeria</taxon>
        <taxon>Nitrosopumilales</taxon>
        <taxon>Nitrosopumilaceae</taxon>
        <taxon>Nitrosarchaeum</taxon>
    </lineage>
</organism>
<name>F9CVB5_9ARCH</name>
<dbReference type="Proteomes" id="UP000004440">
    <property type="component" value="Unassembled WGS sequence"/>
</dbReference>
<dbReference type="Pfam" id="PF22352">
    <property type="entry name" value="K319L-like_PKD"/>
    <property type="match status" value="5"/>
</dbReference>
<dbReference type="Gene3D" id="2.60.40.10">
    <property type="entry name" value="Immunoglobulins"/>
    <property type="match status" value="6"/>
</dbReference>
<dbReference type="PANTHER" id="PTHR46182:SF2">
    <property type="entry name" value="FI19480P1"/>
    <property type="match status" value="1"/>
</dbReference>
<dbReference type="InterPro" id="IPR022409">
    <property type="entry name" value="PKD/Chitinase_dom"/>
</dbReference>
<dbReference type="PROSITE" id="PS50835">
    <property type="entry name" value="IG_LIKE"/>
    <property type="match status" value="1"/>
</dbReference>
<dbReference type="InterPro" id="IPR007110">
    <property type="entry name" value="Ig-like_dom"/>
</dbReference>
<feature type="domain" description="Ig-like" evidence="1">
    <location>
        <begin position="445"/>
        <end position="534"/>
    </location>
</feature>
<evidence type="ECO:0000259" key="1">
    <source>
        <dbReference type="PROSITE" id="PS50835"/>
    </source>
</evidence>
<dbReference type="InterPro" id="IPR013783">
    <property type="entry name" value="Ig-like_fold"/>
</dbReference>
<dbReference type="EMBL" id="AFPU01000001">
    <property type="protein sequence ID" value="EGP93217.1"/>
    <property type="molecule type" value="Genomic_DNA"/>
</dbReference>
<comment type="caution">
    <text evidence="2">The sequence shown here is derived from an EMBL/GenBank/DDBJ whole genome shotgun (WGS) entry which is preliminary data.</text>
</comment>
<keyword evidence="3" id="KW-1185">Reference proteome</keyword>
<sequence length="649" mass="68617">MQVDGEPVKLSSNNVAMPTFMAPEVVNGQIKVLTFTLTVTDPFGAASSDTVEVIVNPVNHAPIVSAGRDQVTFKTINVVTLVSSVVDPDGDSLTYNWKQIAGQTIPLSSTTGKYLTILPMHIDYSQTNPLTFELTVEDGFGGVGSDTVSVYPLTGLLSNRLISIQAGPMQTVHEGDTVTLSATGQTANGQPISYSWVQLIGTGVSLNSYTGPTVTFTAPELPDETEMILSFQVTGYSAGNGWANALALVKVIPSNAGPLADAGPDQSVGEKALVKLIGTATDPDDAESKLRYSWKQTSGMNIELYEQASFSVYFFSPMINTSSETLTFELTVTDPSGNSDKDDVSVVVSTVNLPPRANAGPDRKIIGESQVTVTGSGFDPEGLPITYEWKQLAGETVTIDPTKPTFSFKAPSVVSGETKRMVFQLTVTDSENQKGSDQLILLVVPENSAPIVDAGVDQIADERTMVNLVCSAYDPDGDAVTSTWTSSNSDIVIDMPSSLSTSVTLPAVTTDQTISMTCTASDGILSSSDSMTIKVVNTLNLPIVADAGPDQIVNENVKISLDGSKSNDPEEQKLSYMWSQISGETVTLSSTSSVTPSFTSPIVANNEIKVLVFELKVFDDNGRSSTDTVTITVDPVNAAPTATATAKQS</sequence>
<dbReference type="SMART" id="SM00089">
    <property type="entry name" value="PKD"/>
    <property type="match status" value="4"/>
</dbReference>
<dbReference type="GO" id="GO:0031410">
    <property type="term" value="C:cytoplasmic vesicle"/>
    <property type="evidence" value="ECO:0007669"/>
    <property type="project" value="TreeGrafter"/>
</dbReference>
<evidence type="ECO:0000313" key="2">
    <source>
        <dbReference type="EMBL" id="EGP93217.1"/>
    </source>
</evidence>
<dbReference type="Gene3D" id="2.60.40.3010">
    <property type="match status" value="1"/>
</dbReference>
<proteinExistence type="predicted"/>
<dbReference type="PANTHER" id="PTHR46182">
    <property type="entry name" value="FI19480P1"/>
    <property type="match status" value="1"/>
</dbReference>